<dbReference type="HOGENOM" id="CLU_012153_2_3_9"/>
<evidence type="ECO:0000313" key="5">
    <source>
        <dbReference type="Proteomes" id="UP000009234"/>
    </source>
</evidence>
<sequence length="372" mass="40026">MNLLFSPFQLGGKELKNRMVFPPTTTSFATPKGEVTPKLVDYYRQRAAGGVGTVIMEPGVVNPRGKLTSQSMEIYTEESVTFLKEITGIFKTNGAAAFIQLAHSGPRGRASFLGERPVSPSGIPFFQDEPVEELTREGIDRVVKDFVAAALRAQQAGFDGIELHGAHGYLLSSFLSPIMNRCTDEYGGSNRNRAKIMVDIITGIREQVGNKILIGVRLNGKEYGEQGLADSDAIELARIFEAAGADLLHVSALEVEVPALVGVAAIPATSAPGRNDPHGPFLRYARQVKKAVHIPVIAVGKLDNPEVAEKALAEKDCDLVALGRSLIVDPNWPNKVKDGSTPDQCLYCNTCFKGIAQGGLICAVNPELKAKK</sequence>
<dbReference type="CDD" id="cd02803">
    <property type="entry name" value="OYE_like_FMN_family"/>
    <property type="match status" value="1"/>
</dbReference>
<keyword evidence="2" id="KW-0560">Oxidoreductase</keyword>
<evidence type="ECO:0000256" key="2">
    <source>
        <dbReference type="ARBA" id="ARBA00023002"/>
    </source>
</evidence>
<evidence type="ECO:0000256" key="1">
    <source>
        <dbReference type="ARBA" id="ARBA00022630"/>
    </source>
</evidence>
<dbReference type="eggNOG" id="COG1902">
    <property type="taxonomic scope" value="Bacteria"/>
</dbReference>
<feature type="domain" description="NADH:flavin oxidoreductase/NADH oxidase N-terminal" evidence="3">
    <location>
        <begin position="4"/>
        <end position="339"/>
    </location>
</feature>
<dbReference type="GO" id="GO:0010181">
    <property type="term" value="F:FMN binding"/>
    <property type="evidence" value="ECO:0007669"/>
    <property type="project" value="InterPro"/>
</dbReference>
<reference evidence="4 5" key="2">
    <citation type="journal article" date="2012" name="Stand. Genomic Sci.">
        <title>Complete genome sequence of the sulfate-reducing firmicute Desulfotomaculum ruminis type strain (DL(T)).</title>
        <authorList>
            <person name="Spring S."/>
            <person name="Visser M."/>
            <person name="Lu M."/>
            <person name="Copeland A."/>
            <person name="Lapidus A."/>
            <person name="Lucas S."/>
            <person name="Cheng J.F."/>
            <person name="Han C."/>
            <person name="Tapia R."/>
            <person name="Goodwin L.A."/>
            <person name="Pitluck S."/>
            <person name="Ivanova N."/>
            <person name="Land M."/>
            <person name="Hauser L."/>
            <person name="Larimer F."/>
            <person name="Rohde M."/>
            <person name="Goker M."/>
            <person name="Detter J.C."/>
            <person name="Kyrpides N.C."/>
            <person name="Woyke T."/>
            <person name="Schaap P.J."/>
            <person name="Plugge C.M."/>
            <person name="Muyzer G."/>
            <person name="Kuever J."/>
            <person name="Pereira I.A."/>
            <person name="Parshina S.N."/>
            <person name="Bernier-Latmani R."/>
            <person name="Stams A.J."/>
            <person name="Klenk H.P."/>
        </authorList>
    </citation>
    <scope>NUCLEOTIDE SEQUENCE [LARGE SCALE GENOMIC DNA]</scope>
    <source>
        <strain evidence="5">ATCC 23193 / DSM 2154 / NCIB 8452 / DL</strain>
    </source>
</reference>
<dbReference type="InterPro" id="IPR001155">
    <property type="entry name" value="OxRdtase_FMN_N"/>
</dbReference>
<dbReference type="EMBL" id="CP002780">
    <property type="protein sequence ID" value="AEG61010.1"/>
    <property type="molecule type" value="Genomic_DNA"/>
</dbReference>
<accession>F6DRY6</accession>
<dbReference type="InterPro" id="IPR013785">
    <property type="entry name" value="Aldolase_TIM"/>
</dbReference>
<dbReference type="AlphaFoldDB" id="F6DRY6"/>
<name>F6DRY6_DESRL</name>
<keyword evidence="1" id="KW-0285">Flavoprotein</keyword>
<reference evidence="5" key="1">
    <citation type="submission" date="2011-05" db="EMBL/GenBank/DDBJ databases">
        <title>Complete sequence of Desulfotomaculum ruminis DSM 2154.</title>
        <authorList>
            <person name="Lucas S."/>
            <person name="Copeland A."/>
            <person name="Lapidus A."/>
            <person name="Cheng J.-F."/>
            <person name="Goodwin L."/>
            <person name="Pitluck S."/>
            <person name="Lu M."/>
            <person name="Detter J.C."/>
            <person name="Han C."/>
            <person name="Tapia R."/>
            <person name="Land M."/>
            <person name="Hauser L."/>
            <person name="Kyrpides N."/>
            <person name="Ivanova N."/>
            <person name="Mikhailova N."/>
            <person name="Pagani I."/>
            <person name="Stams A.J.M."/>
            <person name="Plugge C.M."/>
            <person name="Muyzer G."/>
            <person name="Kuever J."/>
            <person name="Parshina S.N."/>
            <person name="Ivanova A.E."/>
            <person name="Nazina T.N."/>
            <person name="Brambilla E."/>
            <person name="Spring S."/>
            <person name="Klenk H.-P."/>
            <person name="Woyke T."/>
        </authorList>
    </citation>
    <scope>NUCLEOTIDE SEQUENCE [LARGE SCALE GENOMIC DNA]</scope>
    <source>
        <strain evidence="5">ATCC 23193 / DSM 2154 / NCIB 8452 / DL</strain>
    </source>
</reference>
<keyword evidence="5" id="KW-1185">Reference proteome</keyword>
<dbReference type="GO" id="GO:0016491">
    <property type="term" value="F:oxidoreductase activity"/>
    <property type="evidence" value="ECO:0007669"/>
    <property type="project" value="UniProtKB-KW"/>
</dbReference>
<dbReference type="PANTHER" id="PTHR43656:SF2">
    <property type="entry name" value="BINDING OXIDOREDUCTASE, PUTATIVE (AFU_ORTHOLOGUE AFUA_2G08260)-RELATED"/>
    <property type="match status" value="1"/>
</dbReference>
<dbReference type="RefSeq" id="WP_013842762.1">
    <property type="nucleotide sequence ID" value="NC_015589.1"/>
</dbReference>
<evidence type="ECO:0000259" key="3">
    <source>
        <dbReference type="Pfam" id="PF00724"/>
    </source>
</evidence>
<dbReference type="Proteomes" id="UP000009234">
    <property type="component" value="Chromosome"/>
</dbReference>
<dbReference type="OrthoDB" id="9772736at2"/>
<dbReference type="STRING" id="696281.Desru_2796"/>
<protein>
    <submittedName>
        <fullName evidence="4">NADH:flavin oxidoreductase/NADH oxidase</fullName>
    </submittedName>
</protein>
<gene>
    <name evidence="4" type="ordered locus">Desru_2796</name>
</gene>
<dbReference type="Gene3D" id="3.20.20.70">
    <property type="entry name" value="Aldolase class I"/>
    <property type="match status" value="1"/>
</dbReference>
<evidence type="ECO:0000313" key="4">
    <source>
        <dbReference type="EMBL" id="AEG61010.1"/>
    </source>
</evidence>
<dbReference type="InterPro" id="IPR051799">
    <property type="entry name" value="NADH_flavin_oxidoreductase"/>
</dbReference>
<proteinExistence type="predicted"/>
<organism evidence="4 5">
    <name type="scientific">Desulforamulus ruminis (strain ATCC 23193 / DSM 2154 / NCIMB 8452 / DL)</name>
    <name type="common">Desulfotomaculum ruminis</name>
    <dbReference type="NCBI Taxonomy" id="696281"/>
    <lineage>
        <taxon>Bacteria</taxon>
        <taxon>Bacillati</taxon>
        <taxon>Bacillota</taxon>
        <taxon>Clostridia</taxon>
        <taxon>Eubacteriales</taxon>
        <taxon>Peptococcaceae</taxon>
        <taxon>Desulforamulus</taxon>
    </lineage>
</organism>
<dbReference type="KEGG" id="dru:Desru_2796"/>
<dbReference type="PANTHER" id="PTHR43656">
    <property type="entry name" value="BINDING OXIDOREDUCTASE, PUTATIVE (AFU_ORTHOLOGUE AFUA_2G08260)-RELATED"/>
    <property type="match status" value="1"/>
</dbReference>
<dbReference type="SUPFAM" id="SSF51395">
    <property type="entry name" value="FMN-linked oxidoreductases"/>
    <property type="match status" value="1"/>
</dbReference>
<dbReference type="Pfam" id="PF00724">
    <property type="entry name" value="Oxidored_FMN"/>
    <property type="match status" value="1"/>
</dbReference>